<gene>
    <name evidence="1" type="ORF">BS47DRAFT_416610</name>
</gene>
<dbReference type="EMBL" id="MU128910">
    <property type="protein sequence ID" value="KAF9520935.1"/>
    <property type="molecule type" value="Genomic_DNA"/>
</dbReference>
<keyword evidence="2" id="KW-1185">Reference proteome</keyword>
<name>A0A9P6BCN7_9AGAM</name>
<sequence>MANSDPDSWNAEDSALSFSSNATATKLHACFTANSMTPFSQWAHVIDPMVLMPSNCRILVFQPSTTDDLAPRARSKQGPWSQGDLWLLKMAFALPLRLLWSVVLCQSPPSHKENSTSEERAGSKGDRHLTVLEYAVFFQWRTVIPAAGSGGRHAFFQ</sequence>
<accession>A0A9P6BCN7</accession>
<reference evidence="1" key="1">
    <citation type="journal article" date="2020" name="Nat. Commun.">
        <title>Large-scale genome sequencing of mycorrhizal fungi provides insights into the early evolution of symbiotic traits.</title>
        <authorList>
            <person name="Miyauchi S."/>
            <person name="Kiss E."/>
            <person name="Kuo A."/>
            <person name="Drula E."/>
            <person name="Kohler A."/>
            <person name="Sanchez-Garcia M."/>
            <person name="Morin E."/>
            <person name="Andreopoulos B."/>
            <person name="Barry K.W."/>
            <person name="Bonito G."/>
            <person name="Buee M."/>
            <person name="Carver A."/>
            <person name="Chen C."/>
            <person name="Cichocki N."/>
            <person name="Clum A."/>
            <person name="Culley D."/>
            <person name="Crous P.W."/>
            <person name="Fauchery L."/>
            <person name="Girlanda M."/>
            <person name="Hayes R.D."/>
            <person name="Keri Z."/>
            <person name="LaButti K."/>
            <person name="Lipzen A."/>
            <person name="Lombard V."/>
            <person name="Magnuson J."/>
            <person name="Maillard F."/>
            <person name="Murat C."/>
            <person name="Nolan M."/>
            <person name="Ohm R.A."/>
            <person name="Pangilinan J."/>
            <person name="Pereira M.F."/>
            <person name="Perotto S."/>
            <person name="Peter M."/>
            <person name="Pfister S."/>
            <person name="Riley R."/>
            <person name="Sitrit Y."/>
            <person name="Stielow J.B."/>
            <person name="Szollosi G."/>
            <person name="Zifcakova L."/>
            <person name="Stursova M."/>
            <person name="Spatafora J.W."/>
            <person name="Tedersoo L."/>
            <person name="Vaario L.M."/>
            <person name="Yamada A."/>
            <person name="Yan M."/>
            <person name="Wang P."/>
            <person name="Xu J."/>
            <person name="Bruns T."/>
            <person name="Baldrian P."/>
            <person name="Vilgalys R."/>
            <person name="Dunand C."/>
            <person name="Henrissat B."/>
            <person name="Grigoriev I.V."/>
            <person name="Hibbett D."/>
            <person name="Nagy L.G."/>
            <person name="Martin F.M."/>
        </authorList>
    </citation>
    <scope>NUCLEOTIDE SEQUENCE</scope>
    <source>
        <strain evidence="1">UP504</strain>
    </source>
</reference>
<protein>
    <submittedName>
        <fullName evidence="1">Uncharacterized protein</fullName>
    </submittedName>
</protein>
<proteinExistence type="predicted"/>
<dbReference type="AlphaFoldDB" id="A0A9P6BCN7"/>
<dbReference type="Proteomes" id="UP000886523">
    <property type="component" value="Unassembled WGS sequence"/>
</dbReference>
<comment type="caution">
    <text evidence="1">The sequence shown here is derived from an EMBL/GenBank/DDBJ whole genome shotgun (WGS) entry which is preliminary data.</text>
</comment>
<organism evidence="1 2">
    <name type="scientific">Hydnum rufescens UP504</name>
    <dbReference type="NCBI Taxonomy" id="1448309"/>
    <lineage>
        <taxon>Eukaryota</taxon>
        <taxon>Fungi</taxon>
        <taxon>Dikarya</taxon>
        <taxon>Basidiomycota</taxon>
        <taxon>Agaricomycotina</taxon>
        <taxon>Agaricomycetes</taxon>
        <taxon>Cantharellales</taxon>
        <taxon>Hydnaceae</taxon>
        <taxon>Hydnum</taxon>
    </lineage>
</organism>
<evidence type="ECO:0000313" key="1">
    <source>
        <dbReference type="EMBL" id="KAF9520935.1"/>
    </source>
</evidence>
<evidence type="ECO:0000313" key="2">
    <source>
        <dbReference type="Proteomes" id="UP000886523"/>
    </source>
</evidence>